<dbReference type="Proteomes" id="UP000092498">
    <property type="component" value="Chromosome"/>
</dbReference>
<gene>
    <name evidence="1" type="ORF">ATE48_17360</name>
</gene>
<name>A0A1B1ALW2_9PROT</name>
<dbReference type="AlphaFoldDB" id="A0A1B1ALW2"/>
<reference evidence="1 2" key="1">
    <citation type="submission" date="2015-11" db="EMBL/GenBank/DDBJ databases">
        <title>Whole-Genome Sequence of Candidatus Oderbacter manganicum from the National Park Lower Oder Valley, Germany.</title>
        <authorList>
            <person name="Braun B."/>
            <person name="Liere K."/>
            <person name="Szewzyk U."/>
        </authorList>
    </citation>
    <scope>NUCLEOTIDE SEQUENCE [LARGE SCALE GENOMIC DNA]</scope>
    <source>
        <strain evidence="1 2">OTSz_A_272</strain>
    </source>
</reference>
<proteinExistence type="predicted"/>
<evidence type="ECO:0000313" key="1">
    <source>
        <dbReference type="EMBL" id="ANP47544.1"/>
    </source>
</evidence>
<dbReference type="EMBL" id="CP013244">
    <property type="protein sequence ID" value="ANP47544.1"/>
    <property type="molecule type" value="Genomic_DNA"/>
</dbReference>
<dbReference type="InParanoid" id="A0A1B1ALW2"/>
<protein>
    <recommendedName>
        <fullName evidence="3">HTH marR-type domain-containing protein</fullName>
    </recommendedName>
</protein>
<dbReference type="STRING" id="1759059.ATE48_17360"/>
<keyword evidence="2" id="KW-1185">Reference proteome</keyword>
<accession>A0A1B1ALW2</accession>
<sequence length="159" mass="17601">MSDAELPRHTRPRAYAASELFLDMLYAVRSRAGDMDLETLLVFLIVNEASMRPLLVGPGAKLEFVNDPAPPPEARGAISRIGIADKAMLARETVRRKVNQLIEAGLFQERRDGEVQAVPRLGEALFQQIGDECYEAVRRYHLRLIELGQAGVAGPSCKD</sequence>
<organism evidence="1 2">
    <name type="scientific">Candidatus Viadribacter manganicus</name>
    <dbReference type="NCBI Taxonomy" id="1759059"/>
    <lineage>
        <taxon>Bacteria</taxon>
        <taxon>Pseudomonadati</taxon>
        <taxon>Pseudomonadota</taxon>
        <taxon>Alphaproteobacteria</taxon>
        <taxon>Hyphomonadales</taxon>
        <taxon>Hyphomonadaceae</taxon>
        <taxon>Candidatus Viadribacter</taxon>
    </lineage>
</organism>
<dbReference type="SUPFAM" id="SSF46785">
    <property type="entry name" value="Winged helix' DNA-binding domain"/>
    <property type="match status" value="1"/>
</dbReference>
<dbReference type="InterPro" id="IPR036388">
    <property type="entry name" value="WH-like_DNA-bd_sf"/>
</dbReference>
<evidence type="ECO:0000313" key="2">
    <source>
        <dbReference type="Proteomes" id="UP000092498"/>
    </source>
</evidence>
<dbReference type="KEGG" id="cbot:ATE48_17360"/>
<dbReference type="Gene3D" id="1.10.10.10">
    <property type="entry name" value="Winged helix-like DNA-binding domain superfamily/Winged helix DNA-binding domain"/>
    <property type="match status" value="1"/>
</dbReference>
<dbReference type="OrthoDB" id="7549698at2"/>
<dbReference type="InterPro" id="IPR036390">
    <property type="entry name" value="WH_DNA-bd_sf"/>
</dbReference>
<dbReference type="RefSeq" id="WP_066773785.1">
    <property type="nucleotide sequence ID" value="NZ_CP013244.1"/>
</dbReference>
<evidence type="ECO:0008006" key="3">
    <source>
        <dbReference type="Google" id="ProtNLM"/>
    </source>
</evidence>